<organism evidence="2">
    <name type="scientific">uncultured Nocardioidaceae bacterium</name>
    <dbReference type="NCBI Taxonomy" id="253824"/>
    <lineage>
        <taxon>Bacteria</taxon>
        <taxon>Bacillati</taxon>
        <taxon>Actinomycetota</taxon>
        <taxon>Actinomycetes</taxon>
        <taxon>Propionibacteriales</taxon>
        <taxon>Nocardioidaceae</taxon>
        <taxon>environmental samples</taxon>
    </lineage>
</organism>
<gene>
    <name evidence="2" type="ORF">AVDCRST_MAG36-72</name>
</gene>
<feature type="non-terminal residue" evidence="2">
    <location>
        <position position="400"/>
    </location>
</feature>
<feature type="region of interest" description="Disordered" evidence="1">
    <location>
        <begin position="1"/>
        <end position="73"/>
    </location>
</feature>
<feature type="compositionally biased region" description="Basic and acidic residues" evidence="1">
    <location>
        <begin position="41"/>
        <end position="50"/>
    </location>
</feature>
<accession>A0A6J4KVB6</accession>
<feature type="compositionally biased region" description="Basic residues" evidence="1">
    <location>
        <begin position="315"/>
        <end position="344"/>
    </location>
</feature>
<feature type="compositionally biased region" description="Basic residues" evidence="1">
    <location>
        <begin position="24"/>
        <end position="40"/>
    </location>
</feature>
<proteinExistence type="predicted"/>
<feature type="compositionally biased region" description="Basic residues" evidence="1">
    <location>
        <begin position="223"/>
        <end position="250"/>
    </location>
</feature>
<feature type="compositionally biased region" description="Basic residues" evidence="1">
    <location>
        <begin position="1"/>
        <end position="16"/>
    </location>
</feature>
<dbReference type="EMBL" id="CADCUH010000006">
    <property type="protein sequence ID" value="CAA9315148.1"/>
    <property type="molecule type" value="Genomic_DNA"/>
</dbReference>
<reference evidence="2" key="1">
    <citation type="submission" date="2020-02" db="EMBL/GenBank/DDBJ databases">
        <authorList>
            <person name="Meier V. D."/>
        </authorList>
    </citation>
    <scope>NUCLEOTIDE SEQUENCE</scope>
    <source>
        <strain evidence="2">AVDCRST_MAG36</strain>
    </source>
</reference>
<feature type="non-terminal residue" evidence="2">
    <location>
        <position position="1"/>
    </location>
</feature>
<feature type="compositionally biased region" description="Basic residues" evidence="1">
    <location>
        <begin position="143"/>
        <end position="153"/>
    </location>
</feature>
<evidence type="ECO:0000256" key="1">
    <source>
        <dbReference type="SAM" id="MobiDB-lite"/>
    </source>
</evidence>
<feature type="region of interest" description="Disordered" evidence="1">
    <location>
        <begin position="143"/>
        <end position="400"/>
    </location>
</feature>
<feature type="compositionally biased region" description="Basic residues" evidence="1">
    <location>
        <begin position="181"/>
        <end position="202"/>
    </location>
</feature>
<feature type="compositionally biased region" description="Low complexity" evidence="1">
    <location>
        <begin position="51"/>
        <end position="69"/>
    </location>
</feature>
<dbReference type="AlphaFoldDB" id="A0A6J4KVB6"/>
<feature type="compositionally biased region" description="Low complexity" evidence="1">
    <location>
        <begin position="360"/>
        <end position="378"/>
    </location>
</feature>
<sequence length="400" mass="43469">DGARPGRRTLAPRRRPGLLDHLRGGPRRPRAQLVRHHAVRDRRAALRRGEPAAQAPEAPAGQPGLAGAQRGHRGAVRTVVGQLDPQQGGRGAPPAAPTDEPRLLAQADRRARAALPGAGRRARGRLRRARGVRVRLGVRRAVRRPRHRHHARPARGGVAGHRARVRDDRARPRRDAARGPAAHRGRARAPVRLLRRPGRRSPRAPARGLRLRPGQGVASRGRAPQRHRAARRHGPARLRWLRHHPQPARPRRADLQPAPRPVAAPRRAPRARGPGGGGGHAGQPDGPLGQPGGARGLRLPGTAAHGRHDRAPLQRGRRHRPARLLPGRRPHRRAQAARRFRRRGAPLPRPLRGPLRHVRGAAAAGPPDARHPPAARGHLASGLGQHRSGPPPGRLHARLL</sequence>
<name>A0A6J4KVB6_9ACTN</name>
<feature type="compositionally biased region" description="Low complexity" evidence="1">
    <location>
        <begin position="203"/>
        <end position="214"/>
    </location>
</feature>
<evidence type="ECO:0000313" key="2">
    <source>
        <dbReference type="EMBL" id="CAA9315148.1"/>
    </source>
</evidence>
<feature type="compositionally biased region" description="Basic and acidic residues" evidence="1">
    <location>
        <begin position="165"/>
        <end position="177"/>
    </location>
</feature>
<protein>
    <submittedName>
        <fullName evidence="2">Cytochrome P450 hydroxylase</fullName>
    </submittedName>
</protein>